<dbReference type="AlphaFoldDB" id="A0A0V0TKR7"/>
<evidence type="ECO:0000313" key="1">
    <source>
        <dbReference type="EMBL" id="KRX39502.1"/>
    </source>
</evidence>
<protein>
    <submittedName>
        <fullName evidence="1">Uncharacterized protein</fullName>
    </submittedName>
</protein>
<name>A0A0V0TKR7_9BILA</name>
<evidence type="ECO:0000313" key="2">
    <source>
        <dbReference type="Proteomes" id="UP000055048"/>
    </source>
</evidence>
<feature type="non-terminal residue" evidence="1">
    <location>
        <position position="103"/>
    </location>
</feature>
<reference evidence="1 2" key="1">
    <citation type="submission" date="2015-01" db="EMBL/GenBank/DDBJ databases">
        <title>Evolution of Trichinella species and genotypes.</title>
        <authorList>
            <person name="Korhonen P.K."/>
            <person name="Edoardo P."/>
            <person name="Giuseppe L.R."/>
            <person name="Gasser R.B."/>
        </authorList>
    </citation>
    <scope>NUCLEOTIDE SEQUENCE [LARGE SCALE GENOMIC DNA]</scope>
    <source>
        <strain evidence="1">ISS417</strain>
    </source>
</reference>
<organism evidence="1 2">
    <name type="scientific">Trichinella murrelli</name>
    <dbReference type="NCBI Taxonomy" id="144512"/>
    <lineage>
        <taxon>Eukaryota</taxon>
        <taxon>Metazoa</taxon>
        <taxon>Ecdysozoa</taxon>
        <taxon>Nematoda</taxon>
        <taxon>Enoplea</taxon>
        <taxon>Dorylaimia</taxon>
        <taxon>Trichinellida</taxon>
        <taxon>Trichinellidae</taxon>
        <taxon>Trichinella</taxon>
    </lineage>
</organism>
<dbReference type="EMBL" id="JYDJ01000231">
    <property type="protein sequence ID" value="KRX39502.1"/>
    <property type="molecule type" value="Genomic_DNA"/>
</dbReference>
<accession>A0A0V0TKR7</accession>
<sequence>MESIPKIYTEKASSSFVYLETAGHFIGHQKEQWQKISFVHFRISRQASNNFLGFYELFRLMIDVGSENVTSDDLWIGNSKYIETQQRTTALSVQYAYDGAVLK</sequence>
<dbReference type="Proteomes" id="UP000055048">
    <property type="component" value="Unassembled WGS sequence"/>
</dbReference>
<comment type="caution">
    <text evidence="1">The sequence shown here is derived from an EMBL/GenBank/DDBJ whole genome shotgun (WGS) entry which is preliminary data.</text>
</comment>
<gene>
    <name evidence="1" type="ORF">T05_12075</name>
</gene>
<keyword evidence="2" id="KW-1185">Reference proteome</keyword>
<proteinExistence type="predicted"/>